<feature type="transmembrane region" description="Helical" evidence="7">
    <location>
        <begin position="371"/>
        <end position="388"/>
    </location>
</feature>
<feature type="transmembrane region" description="Helical" evidence="7">
    <location>
        <begin position="249"/>
        <end position="268"/>
    </location>
</feature>
<accession>A0A521EVJ8</accession>
<keyword evidence="9" id="KW-1185">Reference proteome</keyword>
<gene>
    <name evidence="8" type="ORF">SAMN06264849_11121</name>
</gene>
<dbReference type="InterPro" id="IPR011701">
    <property type="entry name" value="MFS"/>
</dbReference>
<protein>
    <submittedName>
        <fullName evidence="8">MFS-type transporter involved in bile tolerance, Atg22 family</fullName>
    </submittedName>
</protein>
<feature type="transmembrane region" description="Helical" evidence="7">
    <location>
        <begin position="305"/>
        <end position="326"/>
    </location>
</feature>
<proteinExistence type="predicted"/>
<feature type="transmembrane region" description="Helical" evidence="7">
    <location>
        <begin position="213"/>
        <end position="237"/>
    </location>
</feature>
<evidence type="ECO:0000256" key="6">
    <source>
        <dbReference type="ARBA" id="ARBA00023136"/>
    </source>
</evidence>
<dbReference type="GO" id="GO:0005886">
    <property type="term" value="C:plasma membrane"/>
    <property type="evidence" value="ECO:0007669"/>
    <property type="project" value="UniProtKB-SubCell"/>
</dbReference>
<dbReference type="SUPFAM" id="SSF103473">
    <property type="entry name" value="MFS general substrate transporter"/>
    <property type="match status" value="1"/>
</dbReference>
<feature type="transmembrane region" description="Helical" evidence="7">
    <location>
        <begin position="7"/>
        <end position="28"/>
    </location>
</feature>
<evidence type="ECO:0000313" key="9">
    <source>
        <dbReference type="Proteomes" id="UP000315636"/>
    </source>
</evidence>
<feature type="transmembrane region" description="Helical" evidence="7">
    <location>
        <begin position="136"/>
        <end position="157"/>
    </location>
</feature>
<dbReference type="CDD" id="cd06173">
    <property type="entry name" value="MFS_MefA_like"/>
    <property type="match status" value="1"/>
</dbReference>
<evidence type="ECO:0000256" key="1">
    <source>
        <dbReference type="ARBA" id="ARBA00004651"/>
    </source>
</evidence>
<dbReference type="Pfam" id="PF07690">
    <property type="entry name" value="MFS_1"/>
    <property type="match status" value="1"/>
</dbReference>
<evidence type="ECO:0000256" key="2">
    <source>
        <dbReference type="ARBA" id="ARBA00022448"/>
    </source>
</evidence>
<dbReference type="PANTHER" id="PTHR43266:SF7">
    <property type="entry name" value="TRANSPORTER, PUTATIVE-RELATED"/>
    <property type="match status" value="1"/>
</dbReference>
<sequence length="404" mass="45079">MWNNRNVWILLSGEWIAGLGLWVSIIGNLEFMQDKVPSDFLKSLIIASGLIAGIAFGPLAGKLTDQLNKKTVMLASGFTRAISVIFMFIAIETDSVWWMIIFLMVTHIVTAFYFPALQASLPLVVKEKELLQLNGLHMNVSTLSRIIGTAIAGTLLVTVSLSTIYIVSFFAYLGLFVFTAFLNIDETKAKQPLHRKNDANSGFKDVFPVMKELPVVCMTLFMTFIPILFIGGFNLIVMNISELQENPAIKGWIYTVEGIAFLLGAFLVKKIREKQSVYRILFGSSILIGCSQLTLYFAYHPMITILSFAIFGFSVGSFFPTAATVFQTKVPKAFHGRFFSFRNMADRSLFQIALLMTGLLLDGVGLQQMTLLFGILSLSLTASLFIKYRRQLYFSSDKPTEEAS</sequence>
<dbReference type="EMBL" id="FXTI01000011">
    <property type="protein sequence ID" value="SMO87968.1"/>
    <property type="molecule type" value="Genomic_DNA"/>
</dbReference>
<dbReference type="PANTHER" id="PTHR43266">
    <property type="entry name" value="MACROLIDE-EFFLUX PROTEIN"/>
    <property type="match status" value="1"/>
</dbReference>
<feature type="transmembrane region" description="Helical" evidence="7">
    <location>
        <begin position="40"/>
        <end position="60"/>
    </location>
</feature>
<keyword evidence="4 7" id="KW-0812">Transmembrane</keyword>
<dbReference type="AlphaFoldDB" id="A0A521EVJ8"/>
<dbReference type="RefSeq" id="WP_185956326.1">
    <property type="nucleotide sequence ID" value="NZ_FXTI01000011.1"/>
</dbReference>
<dbReference type="GO" id="GO:0022857">
    <property type="term" value="F:transmembrane transporter activity"/>
    <property type="evidence" value="ECO:0007669"/>
    <property type="project" value="InterPro"/>
</dbReference>
<keyword evidence="6 7" id="KW-0472">Membrane</keyword>
<evidence type="ECO:0000256" key="3">
    <source>
        <dbReference type="ARBA" id="ARBA00022475"/>
    </source>
</evidence>
<feature type="transmembrane region" description="Helical" evidence="7">
    <location>
        <begin position="280"/>
        <end position="299"/>
    </location>
</feature>
<feature type="transmembrane region" description="Helical" evidence="7">
    <location>
        <begin position="163"/>
        <end position="184"/>
    </location>
</feature>
<evidence type="ECO:0000313" key="8">
    <source>
        <dbReference type="EMBL" id="SMO87968.1"/>
    </source>
</evidence>
<name>A0A521EVJ8_9BACL</name>
<keyword evidence="5 7" id="KW-1133">Transmembrane helix</keyword>
<feature type="transmembrane region" description="Helical" evidence="7">
    <location>
        <begin position="347"/>
        <end position="365"/>
    </location>
</feature>
<organism evidence="8 9">
    <name type="scientific">Melghirimyces algeriensis</name>
    <dbReference type="NCBI Taxonomy" id="910412"/>
    <lineage>
        <taxon>Bacteria</taxon>
        <taxon>Bacillati</taxon>
        <taxon>Bacillota</taxon>
        <taxon>Bacilli</taxon>
        <taxon>Bacillales</taxon>
        <taxon>Thermoactinomycetaceae</taxon>
        <taxon>Melghirimyces</taxon>
    </lineage>
</organism>
<evidence type="ECO:0000256" key="5">
    <source>
        <dbReference type="ARBA" id="ARBA00022989"/>
    </source>
</evidence>
<evidence type="ECO:0000256" key="7">
    <source>
        <dbReference type="SAM" id="Phobius"/>
    </source>
</evidence>
<evidence type="ECO:0000256" key="4">
    <source>
        <dbReference type="ARBA" id="ARBA00022692"/>
    </source>
</evidence>
<feature type="transmembrane region" description="Helical" evidence="7">
    <location>
        <begin position="97"/>
        <end position="116"/>
    </location>
</feature>
<reference evidence="8 9" key="1">
    <citation type="submission" date="2017-05" db="EMBL/GenBank/DDBJ databases">
        <authorList>
            <person name="Varghese N."/>
            <person name="Submissions S."/>
        </authorList>
    </citation>
    <scope>NUCLEOTIDE SEQUENCE [LARGE SCALE GENOMIC DNA]</scope>
    <source>
        <strain evidence="8 9">DSM 45474</strain>
    </source>
</reference>
<feature type="transmembrane region" description="Helical" evidence="7">
    <location>
        <begin position="72"/>
        <end position="91"/>
    </location>
</feature>
<dbReference type="Proteomes" id="UP000315636">
    <property type="component" value="Unassembled WGS sequence"/>
</dbReference>
<keyword evidence="2" id="KW-0813">Transport</keyword>
<comment type="subcellular location">
    <subcellularLocation>
        <location evidence="1">Cell membrane</location>
        <topology evidence="1">Multi-pass membrane protein</topology>
    </subcellularLocation>
</comment>
<dbReference type="Gene3D" id="1.20.1250.20">
    <property type="entry name" value="MFS general substrate transporter like domains"/>
    <property type="match status" value="1"/>
</dbReference>
<keyword evidence="3" id="KW-1003">Cell membrane</keyword>
<dbReference type="InterPro" id="IPR036259">
    <property type="entry name" value="MFS_trans_sf"/>
</dbReference>